<evidence type="ECO:0000313" key="1">
    <source>
        <dbReference type="EMBL" id="CAH8392764.1"/>
    </source>
</evidence>
<accession>A0ABC8M8S9</accession>
<protein>
    <submittedName>
        <fullName evidence="1">Uncharacterized protein</fullName>
    </submittedName>
</protein>
<reference evidence="1 2" key="1">
    <citation type="submission" date="2022-03" db="EMBL/GenBank/DDBJ databases">
        <authorList>
            <person name="Macdonald S."/>
            <person name="Ahmed S."/>
            <person name="Newling K."/>
        </authorList>
    </citation>
    <scope>NUCLEOTIDE SEQUENCE [LARGE SCALE GENOMIC DNA]</scope>
</reference>
<evidence type="ECO:0000313" key="2">
    <source>
        <dbReference type="Proteomes" id="UP001642260"/>
    </source>
</evidence>
<dbReference type="EMBL" id="CAKOAT010998446">
    <property type="protein sequence ID" value="CAH8392764.1"/>
    <property type="molecule type" value="Genomic_DNA"/>
</dbReference>
<comment type="caution">
    <text evidence="1">The sequence shown here is derived from an EMBL/GenBank/DDBJ whole genome shotgun (WGS) entry which is preliminary data.</text>
</comment>
<dbReference type="AlphaFoldDB" id="A0ABC8M8S9"/>
<gene>
    <name evidence="1" type="ORF">ERUC_LOCUS45247</name>
</gene>
<dbReference type="Proteomes" id="UP001642260">
    <property type="component" value="Unassembled WGS sequence"/>
</dbReference>
<sequence>MLVVLDGGFAGISPALLERLQIWWRCLCSGISARLTGEAVERSRLFRRVKDFWRFGNGESFMAMACDASPVLFAFYTLYQSPVEVLLQSLLRTGLWFSKPGLRRFHPVCRVVLRLQVKELLGFRSAAIPDPSFFCCWQRWSLLSCNFGVGGECIVGFLAYTSVCVSQPFLLSCVLCINDGYDYKLRQVHQGLATPETSWVDPGIRRNEVNLSFPWSSSKVENGT</sequence>
<keyword evidence="2" id="KW-1185">Reference proteome</keyword>
<proteinExistence type="predicted"/>
<organism evidence="1 2">
    <name type="scientific">Eruca vesicaria subsp. sativa</name>
    <name type="common">Garden rocket</name>
    <name type="synonym">Eruca sativa</name>
    <dbReference type="NCBI Taxonomy" id="29727"/>
    <lineage>
        <taxon>Eukaryota</taxon>
        <taxon>Viridiplantae</taxon>
        <taxon>Streptophyta</taxon>
        <taxon>Embryophyta</taxon>
        <taxon>Tracheophyta</taxon>
        <taxon>Spermatophyta</taxon>
        <taxon>Magnoliopsida</taxon>
        <taxon>eudicotyledons</taxon>
        <taxon>Gunneridae</taxon>
        <taxon>Pentapetalae</taxon>
        <taxon>rosids</taxon>
        <taxon>malvids</taxon>
        <taxon>Brassicales</taxon>
        <taxon>Brassicaceae</taxon>
        <taxon>Brassiceae</taxon>
        <taxon>Eruca</taxon>
    </lineage>
</organism>
<name>A0ABC8M8S9_ERUVS</name>